<dbReference type="AlphaFoldDB" id="K4A471"/>
<keyword evidence="2" id="KW-1185">Reference proteome</keyword>
<dbReference type="HOGENOM" id="CLU_3411193_0_0_1"/>
<organism evidence="1 2">
    <name type="scientific">Setaria italica</name>
    <name type="common">Foxtail millet</name>
    <name type="synonym">Panicum italicum</name>
    <dbReference type="NCBI Taxonomy" id="4555"/>
    <lineage>
        <taxon>Eukaryota</taxon>
        <taxon>Viridiplantae</taxon>
        <taxon>Streptophyta</taxon>
        <taxon>Embryophyta</taxon>
        <taxon>Tracheophyta</taxon>
        <taxon>Spermatophyta</taxon>
        <taxon>Magnoliopsida</taxon>
        <taxon>Liliopsida</taxon>
        <taxon>Poales</taxon>
        <taxon>Poaceae</taxon>
        <taxon>PACMAD clade</taxon>
        <taxon>Panicoideae</taxon>
        <taxon>Panicodae</taxon>
        <taxon>Paniceae</taxon>
        <taxon>Cenchrinae</taxon>
        <taxon>Setaria</taxon>
    </lineage>
</organism>
<name>K4A471_SETIT</name>
<reference evidence="1" key="2">
    <citation type="submission" date="2018-08" db="UniProtKB">
        <authorList>
            <consortium name="EnsemblPlants"/>
        </authorList>
    </citation>
    <scope>IDENTIFICATION</scope>
    <source>
        <strain evidence="1">Yugu1</strain>
    </source>
</reference>
<proteinExistence type="predicted"/>
<evidence type="ECO:0000313" key="2">
    <source>
        <dbReference type="Proteomes" id="UP000004995"/>
    </source>
</evidence>
<dbReference type="EnsemblPlants" id="KQL24655">
    <property type="protein sequence ID" value="KQL24655"/>
    <property type="gene ID" value="SETIT_033675mg"/>
</dbReference>
<sequence>MRRTTEQQWRRMFIWALGVDRQLRLALWL</sequence>
<protein>
    <submittedName>
        <fullName evidence="1">Uncharacterized protein</fullName>
    </submittedName>
</protein>
<accession>K4A471</accession>
<dbReference type="Proteomes" id="UP000004995">
    <property type="component" value="Unassembled WGS sequence"/>
</dbReference>
<dbReference type="InParanoid" id="K4A471"/>
<reference evidence="2" key="1">
    <citation type="journal article" date="2012" name="Nat. Biotechnol.">
        <title>Reference genome sequence of the model plant Setaria.</title>
        <authorList>
            <person name="Bennetzen J.L."/>
            <person name="Schmutz J."/>
            <person name="Wang H."/>
            <person name="Percifield R."/>
            <person name="Hawkins J."/>
            <person name="Pontaroli A.C."/>
            <person name="Estep M."/>
            <person name="Feng L."/>
            <person name="Vaughn J.N."/>
            <person name="Grimwood J."/>
            <person name="Jenkins J."/>
            <person name="Barry K."/>
            <person name="Lindquist E."/>
            <person name="Hellsten U."/>
            <person name="Deshpande S."/>
            <person name="Wang X."/>
            <person name="Wu X."/>
            <person name="Mitros T."/>
            <person name="Triplett J."/>
            <person name="Yang X."/>
            <person name="Ye C.Y."/>
            <person name="Mauro-Herrera M."/>
            <person name="Wang L."/>
            <person name="Li P."/>
            <person name="Sharma M."/>
            <person name="Sharma R."/>
            <person name="Ronald P.C."/>
            <person name="Panaud O."/>
            <person name="Kellogg E.A."/>
            <person name="Brutnell T.P."/>
            <person name="Doust A.N."/>
            <person name="Tuskan G.A."/>
            <person name="Rokhsar D."/>
            <person name="Devos K.M."/>
        </authorList>
    </citation>
    <scope>NUCLEOTIDE SEQUENCE [LARGE SCALE GENOMIC DNA]</scope>
    <source>
        <strain evidence="2">cv. Yugu1</strain>
    </source>
</reference>
<dbReference type="EMBL" id="AGNK02001108">
    <property type="status" value="NOT_ANNOTATED_CDS"/>
    <property type="molecule type" value="Genomic_DNA"/>
</dbReference>
<evidence type="ECO:0000313" key="1">
    <source>
        <dbReference type="EnsemblPlants" id="KQL24655"/>
    </source>
</evidence>
<dbReference type="Gramene" id="KQL24655">
    <property type="protein sequence ID" value="KQL24655"/>
    <property type="gene ID" value="SETIT_033675mg"/>
</dbReference>